<dbReference type="PANTHER" id="PTHR42852">
    <property type="entry name" value="THIOL:DISULFIDE INTERCHANGE PROTEIN DSBE"/>
    <property type="match status" value="1"/>
</dbReference>
<accession>A0A3R8HSM7</accession>
<dbReference type="Gene3D" id="3.40.30.10">
    <property type="entry name" value="Glutaredoxin"/>
    <property type="match status" value="1"/>
</dbReference>
<keyword evidence="4" id="KW-0676">Redox-active center</keyword>
<dbReference type="GO" id="GO:0016491">
    <property type="term" value="F:oxidoreductase activity"/>
    <property type="evidence" value="ECO:0007669"/>
    <property type="project" value="InterPro"/>
</dbReference>
<feature type="signal peptide" evidence="5">
    <location>
        <begin position="1"/>
        <end position="20"/>
    </location>
</feature>
<comment type="caution">
    <text evidence="7">The sequence shown here is derived from an EMBL/GenBank/DDBJ whole genome shotgun (WGS) entry which is preliminary data.</text>
</comment>
<evidence type="ECO:0000256" key="3">
    <source>
        <dbReference type="ARBA" id="ARBA00023157"/>
    </source>
</evidence>
<keyword evidence="8" id="KW-1185">Reference proteome</keyword>
<evidence type="ECO:0000256" key="4">
    <source>
        <dbReference type="ARBA" id="ARBA00023284"/>
    </source>
</evidence>
<evidence type="ECO:0000313" key="8">
    <source>
        <dbReference type="Proteomes" id="UP000283868"/>
    </source>
</evidence>
<dbReference type="GO" id="GO:0016209">
    <property type="term" value="F:antioxidant activity"/>
    <property type="evidence" value="ECO:0007669"/>
    <property type="project" value="InterPro"/>
</dbReference>
<sequence>MKRTILSAMLLLATFATAMAQDLDSKYATNLLKPGTVAPDFTLRTADEKDIKLRAFRGNYVVLDFWASWCSDCRKDIPAMKQLWSDFMDYNVRIIGISFDTNKEAWVNTYWDKYQMNWTQVSELRKWKKETKIDRLYHVDWIPTMYLIDPNGRIVLGTVEIEKLRATLEELKPQLKMSSADVMPAYVGGNEAMEQYLKEYQLYTLQTRKMRIGAKVEVSFSIEMDGTVTGARVLSVADLKAGSPKYDKLTDEKKAEVMAAATEHFRKEAVRLVEHMPKWTPALKNERPVKEKMTITVEFDPYYKGPKK</sequence>
<dbReference type="CDD" id="cd02966">
    <property type="entry name" value="TlpA_like_family"/>
    <property type="match status" value="1"/>
</dbReference>
<dbReference type="InterPro" id="IPR050553">
    <property type="entry name" value="Thioredoxin_ResA/DsbE_sf"/>
</dbReference>
<dbReference type="GO" id="GO:0017004">
    <property type="term" value="P:cytochrome complex assembly"/>
    <property type="evidence" value="ECO:0007669"/>
    <property type="project" value="UniProtKB-KW"/>
</dbReference>
<feature type="domain" description="Thioredoxin" evidence="6">
    <location>
        <begin position="32"/>
        <end position="180"/>
    </location>
</feature>
<dbReference type="PANTHER" id="PTHR42852:SF6">
    <property type="entry name" value="THIOL:DISULFIDE INTERCHANGE PROTEIN DSBE"/>
    <property type="match status" value="1"/>
</dbReference>
<dbReference type="InterPro" id="IPR000866">
    <property type="entry name" value="AhpC/TSA"/>
</dbReference>
<comment type="subcellular location">
    <subcellularLocation>
        <location evidence="1">Cell envelope</location>
    </subcellularLocation>
</comment>
<dbReference type="InterPro" id="IPR013766">
    <property type="entry name" value="Thioredoxin_domain"/>
</dbReference>
<evidence type="ECO:0000256" key="1">
    <source>
        <dbReference type="ARBA" id="ARBA00004196"/>
    </source>
</evidence>
<name>A0A3R8HSM7_PREIN</name>
<dbReference type="Gene3D" id="3.30.1150.10">
    <property type="match status" value="1"/>
</dbReference>
<evidence type="ECO:0000256" key="2">
    <source>
        <dbReference type="ARBA" id="ARBA00022748"/>
    </source>
</evidence>
<dbReference type="AlphaFoldDB" id="A0A3R8HSM7"/>
<dbReference type="RefSeq" id="WP_124139782.1">
    <property type="nucleotide sequence ID" value="NZ_QXEM01000008.1"/>
</dbReference>
<dbReference type="Pfam" id="PF00578">
    <property type="entry name" value="AhpC-TSA"/>
    <property type="match status" value="1"/>
</dbReference>
<gene>
    <name evidence="7" type="ORF">D2S45_06705</name>
</gene>
<evidence type="ECO:0000256" key="5">
    <source>
        <dbReference type="SAM" id="SignalP"/>
    </source>
</evidence>
<dbReference type="PROSITE" id="PS51352">
    <property type="entry name" value="THIOREDOXIN_2"/>
    <property type="match status" value="1"/>
</dbReference>
<reference evidence="7 8" key="1">
    <citation type="submission" date="2018-08" db="EMBL/GenBank/DDBJ databases">
        <title>Comparative analysis of Prevotella intermedia strains.</title>
        <authorList>
            <person name="Moon J.-H."/>
            <person name="Lee J.-H."/>
        </authorList>
    </citation>
    <scope>NUCLEOTIDE SEQUENCE [LARGE SCALE GENOMIC DNA]</scope>
    <source>
        <strain evidence="7 8">ATCC 15033</strain>
    </source>
</reference>
<evidence type="ECO:0000313" key="7">
    <source>
        <dbReference type="EMBL" id="RRF87330.1"/>
    </source>
</evidence>
<dbReference type="EMBL" id="QXEN01000008">
    <property type="protein sequence ID" value="RRF87330.1"/>
    <property type="molecule type" value="Genomic_DNA"/>
</dbReference>
<keyword evidence="3" id="KW-1015">Disulfide bond</keyword>
<dbReference type="SUPFAM" id="SSF52833">
    <property type="entry name" value="Thioredoxin-like"/>
    <property type="match status" value="1"/>
</dbReference>
<feature type="chain" id="PRO_5043188524" evidence="5">
    <location>
        <begin position="21"/>
        <end position="308"/>
    </location>
</feature>
<keyword evidence="2" id="KW-0201">Cytochrome c-type biogenesis</keyword>
<evidence type="ECO:0000259" key="6">
    <source>
        <dbReference type="PROSITE" id="PS51352"/>
    </source>
</evidence>
<dbReference type="Proteomes" id="UP000283868">
    <property type="component" value="Unassembled WGS sequence"/>
</dbReference>
<keyword evidence="5" id="KW-0732">Signal</keyword>
<dbReference type="InterPro" id="IPR036249">
    <property type="entry name" value="Thioredoxin-like_sf"/>
</dbReference>
<organism evidence="7 8">
    <name type="scientific">Prevotella intermedia</name>
    <dbReference type="NCBI Taxonomy" id="28131"/>
    <lineage>
        <taxon>Bacteria</taxon>
        <taxon>Pseudomonadati</taxon>
        <taxon>Bacteroidota</taxon>
        <taxon>Bacteroidia</taxon>
        <taxon>Bacteroidales</taxon>
        <taxon>Prevotellaceae</taxon>
        <taxon>Prevotella</taxon>
    </lineage>
</organism>
<protein>
    <submittedName>
        <fullName evidence="7">TlpA family protein disulfide reductase</fullName>
    </submittedName>
</protein>
<dbReference type="GO" id="GO:0030313">
    <property type="term" value="C:cell envelope"/>
    <property type="evidence" value="ECO:0007669"/>
    <property type="project" value="UniProtKB-SubCell"/>
</dbReference>
<proteinExistence type="predicted"/>